<evidence type="ECO:0000313" key="3">
    <source>
        <dbReference type="Proteomes" id="UP001233535"/>
    </source>
</evidence>
<evidence type="ECO:0000256" key="1">
    <source>
        <dbReference type="SAM" id="Phobius"/>
    </source>
</evidence>
<feature type="transmembrane region" description="Helical" evidence="1">
    <location>
        <begin position="21"/>
        <end position="39"/>
    </location>
</feature>
<keyword evidence="1" id="KW-0472">Membrane</keyword>
<protein>
    <submittedName>
        <fullName evidence="2">Uncharacterized protein</fullName>
    </submittedName>
</protein>
<dbReference type="Proteomes" id="UP001233535">
    <property type="component" value="Unassembled WGS sequence"/>
</dbReference>
<organism evidence="2 3">
    <name type="scientific">Lysobacter arvi</name>
    <dbReference type="NCBI Taxonomy" id="3038776"/>
    <lineage>
        <taxon>Bacteria</taxon>
        <taxon>Pseudomonadati</taxon>
        <taxon>Pseudomonadota</taxon>
        <taxon>Gammaproteobacteria</taxon>
        <taxon>Lysobacterales</taxon>
        <taxon>Lysobacteraceae</taxon>
        <taxon>Lysobacter</taxon>
    </lineage>
</organism>
<reference evidence="2 3" key="1">
    <citation type="submission" date="2023-04" db="EMBL/GenBank/DDBJ databases">
        <title>Lysobacter sp. strain UC isolated from soil sample.</title>
        <authorList>
            <person name="Choksket S."/>
            <person name="Harshvardhan F."/>
            <person name="Rana R."/>
            <person name="Patil P.B."/>
            <person name="Korpole S."/>
        </authorList>
    </citation>
    <scope>NUCLEOTIDE SEQUENCE [LARGE SCALE GENOMIC DNA]</scope>
    <source>
        <strain evidence="2 3">UC</strain>
    </source>
</reference>
<dbReference type="RefSeq" id="WP_309261001.1">
    <property type="nucleotide sequence ID" value="NZ_JARUHG010000001.1"/>
</dbReference>
<keyword evidence="1" id="KW-0812">Transmembrane</keyword>
<keyword evidence="1" id="KW-1133">Transmembrane helix</keyword>
<dbReference type="EMBL" id="JARUHG010000001">
    <property type="protein sequence ID" value="MDR0181833.1"/>
    <property type="molecule type" value="Genomic_DNA"/>
</dbReference>
<keyword evidence="3" id="KW-1185">Reference proteome</keyword>
<comment type="caution">
    <text evidence="2">The sequence shown here is derived from an EMBL/GenBank/DDBJ whole genome shotgun (WGS) entry which is preliminary data.</text>
</comment>
<evidence type="ECO:0000313" key="2">
    <source>
        <dbReference type="EMBL" id="MDR0181833.1"/>
    </source>
</evidence>
<sequence>MSLVGEVLEVALGLVLDSVRSWRRVVALAVAAILVWLILDFGPQNAMGTAIAVVVAIAGVVLGGRWARAAQEG</sequence>
<gene>
    <name evidence="2" type="ORF">P8609_02470</name>
</gene>
<accession>A0ABU1C9G6</accession>
<proteinExistence type="predicted"/>
<name>A0ABU1C9G6_9GAMM</name>
<feature type="transmembrane region" description="Helical" evidence="1">
    <location>
        <begin position="45"/>
        <end position="67"/>
    </location>
</feature>